<accession>A0A150KWB1</accession>
<sequence length="38" mass="4505">MLQFFHQFNHVTNLPNFLFKNFIENGDVSSISAFRDTK</sequence>
<evidence type="ECO:0000313" key="1">
    <source>
        <dbReference type="EMBL" id="KYD04387.1"/>
    </source>
</evidence>
<evidence type="ECO:0000313" key="2">
    <source>
        <dbReference type="Proteomes" id="UP000075666"/>
    </source>
</evidence>
<keyword evidence="2" id="KW-1185">Reference proteome</keyword>
<comment type="caution">
    <text evidence="1">The sequence shown here is derived from an EMBL/GenBank/DDBJ whole genome shotgun (WGS) entry which is preliminary data.</text>
</comment>
<protein>
    <submittedName>
        <fullName evidence="1">Uncharacterized protein</fullName>
    </submittedName>
</protein>
<reference evidence="1 2" key="1">
    <citation type="submission" date="2016-01" db="EMBL/GenBank/DDBJ databases">
        <title>Genome Sequences of Twelve Sporeforming Bacillus Species Isolated from Foods.</title>
        <authorList>
            <person name="Berendsen E.M."/>
            <person name="Wells-Bennik M.H."/>
            <person name="Krawcyk A.O."/>
            <person name="De Jong A."/>
            <person name="Holsappel S."/>
            <person name="Eijlander R.T."/>
            <person name="Kuipers O.P."/>
        </authorList>
    </citation>
    <scope>NUCLEOTIDE SEQUENCE [LARGE SCALE GENOMIC DNA]</scope>
    <source>
        <strain evidence="1 2">B4102</strain>
    </source>
</reference>
<dbReference type="PATRIC" id="fig|46224.3.peg.3342"/>
<gene>
    <name evidence="1" type="ORF">B4102_0419</name>
</gene>
<dbReference type="STRING" id="46224.B4102_0419"/>
<dbReference type="EMBL" id="LQYN01000060">
    <property type="protein sequence ID" value="KYD04387.1"/>
    <property type="molecule type" value="Genomic_DNA"/>
</dbReference>
<name>A0A150KWB1_9BACI</name>
<organism evidence="1 2">
    <name type="scientific">Heyndrickxia sporothermodurans</name>
    <dbReference type="NCBI Taxonomy" id="46224"/>
    <lineage>
        <taxon>Bacteria</taxon>
        <taxon>Bacillati</taxon>
        <taxon>Bacillota</taxon>
        <taxon>Bacilli</taxon>
        <taxon>Bacillales</taxon>
        <taxon>Bacillaceae</taxon>
        <taxon>Heyndrickxia</taxon>
    </lineage>
</organism>
<proteinExistence type="predicted"/>
<dbReference type="AlphaFoldDB" id="A0A150KWB1"/>
<dbReference type="Proteomes" id="UP000075666">
    <property type="component" value="Unassembled WGS sequence"/>
</dbReference>